<dbReference type="SUPFAM" id="SSF52172">
    <property type="entry name" value="CheY-like"/>
    <property type="match status" value="1"/>
</dbReference>
<protein>
    <submittedName>
        <fullName evidence="3">Response regulator of RpoS</fullName>
    </submittedName>
</protein>
<feature type="modified residue" description="4-aspartylphosphate" evidence="1">
    <location>
        <position position="56"/>
    </location>
</feature>
<evidence type="ECO:0000256" key="1">
    <source>
        <dbReference type="PROSITE-ProRule" id="PRU00169"/>
    </source>
</evidence>
<gene>
    <name evidence="3" type="ORF">APG11_01847</name>
</gene>
<dbReference type="InterPro" id="IPR001789">
    <property type="entry name" value="Sig_transdc_resp-reg_receiver"/>
</dbReference>
<dbReference type="AlphaFoldDB" id="A0A150INA5"/>
<dbReference type="InterPro" id="IPR052909">
    <property type="entry name" value="Transposase_6_like"/>
</dbReference>
<dbReference type="InterPro" id="IPR025161">
    <property type="entry name" value="IS402-like_dom"/>
</dbReference>
<dbReference type="InterPro" id="IPR011006">
    <property type="entry name" value="CheY-like_superfamily"/>
</dbReference>
<evidence type="ECO:0000313" key="4">
    <source>
        <dbReference type="Proteomes" id="UP000091929"/>
    </source>
</evidence>
<dbReference type="Gene3D" id="3.40.50.2300">
    <property type="match status" value="1"/>
</dbReference>
<dbReference type="PROSITE" id="PS50110">
    <property type="entry name" value="RESPONSE_REGULATORY"/>
    <property type="match status" value="1"/>
</dbReference>
<sequence>MRNKRILWVEDDIESCIEFYNILKEESAEITIASNKSRAIELLKRQSNEYELILIDLLIPPDDNGYKIKDSTVFHGGILANEIIDNEVAKVPIVVFSQIEKNNDIVKELLNAGINKFLEKGCITPERFKEKIFGIIDLPISETSSITGDPYVIGREFDVKIETENINTIKIPLDNRLSPNDLEIEQELSIKLDNNNLFNISQEISGKISSNLLQVLQSELASKISNTIGNNHCESKTVSNKTTLRAKAGEYLIYEITCKRKIRRSKFEVLVNGHSIIIPSTAYYDIEYAVKGEPIEDKPESISPVLKKNRKTFGYVVTEKLKFVELNDEQWNLIKPIFEDVNAGKRNHEDERNLINGIIYVLITKCKWKNIPTRYNHNQSGSTNYKFRKWKKNGIWNRILEAAQKQGYEIEALRQ</sequence>
<evidence type="ECO:0000259" key="2">
    <source>
        <dbReference type="PROSITE" id="PS50110"/>
    </source>
</evidence>
<comment type="caution">
    <text evidence="3">The sequence shown here is derived from an EMBL/GenBank/DDBJ whole genome shotgun (WGS) entry which is preliminary data.</text>
</comment>
<dbReference type="Pfam" id="PF00072">
    <property type="entry name" value="Response_reg"/>
    <property type="match status" value="1"/>
</dbReference>
<dbReference type="CDD" id="cd00156">
    <property type="entry name" value="REC"/>
    <property type="match status" value="1"/>
</dbReference>
<accession>A0A150INA5</accession>
<dbReference type="PANTHER" id="PTHR46637">
    <property type="entry name" value="TIS1421-TRANSPOSASE PROTEIN A"/>
    <property type="match status" value="1"/>
</dbReference>
<dbReference type="Pfam" id="PF13340">
    <property type="entry name" value="DUF4096"/>
    <property type="match status" value="1"/>
</dbReference>
<name>A0A150INA5_9EURY</name>
<dbReference type="EMBL" id="LNGF01000064">
    <property type="protein sequence ID" value="KYC46516.1"/>
    <property type="molecule type" value="Genomic_DNA"/>
</dbReference>
<organism evidence="3 4">
    <name type="scientific">Candidatus Methanofastidiosum methylothiophilum</name>
    <dbReference type="NCBI Taxonomy" id="1705564"/>
    <lineage>
        <taxon>Archaea</taxon>
        <taxon>Methanobacteriati</taxon>
        <taxon>Methanobacteriota</taxon>
        <taxon>Stenosarchaea group</taxon>
        <taxon>Candidatus Methanofastidiosia</taxon>
        <taxon>Candidatus Methanofastidiosales</taxon>
        <taxon>Candidatus Methanofastidiosaceae</taxon>
        <taxon>Candidatus Methanofastidiosum</taxon>
    </lineage>
</organism>
<proteinExistence type="predicted"/>
<dbReference type="PANTHER" id="PTHR46637:SF1">
    <property type="entry name" value="BLL5188 PROTEIN"/>
    <property type="match status" value="1"/>
</dbReference>
<keyword evidence="1" id="KW-0597">Phosphoprotein</keyword>
<dbReference type="Proteomes" id="UP000091929">
    <property type="component" value="Unassembled WGS sequence"/>
</dbReference>
<feature type="domain" description="Response regulatory" evidence="2">
    <location>
        <begin position="5"/>
        <end position="135"/>
    </location>
</feature>
<dbReference type="GO" id="GO:0000160">
    <property type="term" value="P:phosphorelay signal transduction system"/>
    <property type="evidence" value="ECO:0007669"/>
    <property type="project" value="InterPro"/>
</dbReference>
<reference evidence="3 4" key="1">
    <citation type="journal article" date="2016" name="ISME J.">
        <title>Chasing the elusive Euryarchaeota class WSA2: genomes reveal a uniquely fastidious methyl-reducing methanogen.</title>
        <authorList>
            <person name="Nobu M.K."/>
            <person name="Narihiro T."/>
            <person name="Kuroda K."/>
            <person name="Mei R."/>
            <person name="Liu W.T."/>
        </authorList>
    </citation>
    <scope>NUCLEOTIDE SEQUENCE [LARGE SCALE GENOMIC DNA]</scope>
    <source>
        <strain evidence="3">B15fssc0709_Meth_Bin003</strain>
    </source>
</reference>
<evidence type="ECO:0000313" key="3">
    <source>
        <dbReference type="EMBL" id="KYC46516.1"/>
    </source>
</evidence>